<dbReference type="STRING" id="419479.SAMN04488563_4270"/>
<dbReference type="RefSeq" id="WP_157524279.1">
    <property type="nucleotide sequence ID" value="NZ_KQ061226.1"/>
</dbReference>
<evidence type="ECO:0000313" key="2">
    <source>
        <dbReference type="Proteomes" id="UP000182977"/>
    </source>
</evidence>
<evidence type="ECO:0000313" key="1">
    <source>
        <dbReference type="EMBL" id="SDU71972.1"/>
    </source>
</evidence>
<organism evidence="1 2">
    <name type="scientific">Jiangella alkaliphila</name>
    <dbReference type="NCBI Taxonomy" id="419479"/>
    <lineage>
        <taxon>Bacteria</taxon>
        <taxon>Bacillati</taxon>
        <taxon>Actinomycetota</taxon>
        <taxon>Actinomycetes</taxon>
        <taxon>Jiangellales</taxon>
        <taxon>Jiangellaceae</taxon>
        <taxon>Jiangella</taxon>
    </lineage>
</organism>
<keyword evidence="2" id="KW-1185">Reference proteome</keyword>
<protein>
    <submittedName>
        <fullName evidence="1">Uncharacterized protein</fullName>
    </submittedName>
</protein>
<sequence length="57" mass="6160">MSALAVWLFVALALALVLAIVLVVRAAWVLLRKLGGLGREMNALQDDLDETVGSRLK</sequence>
<gene>
    <name evidence="1" type="ORF">SAMN04488563_4270</name>
</gene>
<proteinExistence type="predicted"/>
<reference evidence="2" key="1">
    <citation type="submission" date="2016-10" db="EMBL/GenBank/DDBJ databases">
        <authorList>
            <person name="Varghese N."/>
            <person name="Submissions S."/>
        </authorList>
    </citation>
    <scope>NUCLEOTIDE SEQUENCE [LARGE SCALE GENOMIC DNA]</scope>
    <source>
        <strain evidence="2">DSM 45079</strain>
    </source>
</reference>
<dbReference type="EMBL" id="LT629791">
    <property type="protein sequence ID" value="SDU71972.1"/>
    <property type="molecule type" value="Genomic_DNA"/>
</dbReference>
<name>A0A1H2KTN2_9ACTN</name>
<dbReference type="AlphaFoldDB" id="A0A1H2KTN2"/>
<dbReference type="Proteomes" id="UP000182977">
    <property type="component" value="Chromosome I"/>
</dbReference>
<accession>A0A1H2KTN2</accession>